<sequence>MSDRPEHFPGIPTDPDIFGGHFDEDDSYGYRRPAGMDDWLIFLTIHGEGFIRTPAGEQRMTEGAVCLLKSGVPHEYGTVAGGRWNFLWAHFRRLPETDYLPDEEALVHVLPEGELRERVKRDLQHLIQDSRDRGSYWRALCENSLRNVVLLLASRLEKRIDPRIEQAVRLLSQSLNKEIRIADVAKAVGLSASRLSHLFKQETGESIVERFNGMRLQQAALLMERMGRTATEASYDVGFRNYNHFAMLFRQAYGVSPRTYKQRRDQTRRL</sequence>
<evidence type="ECO:0000259" key="4">
    <source>
        <dbReference type="PROSITE" id="PS01124"/>
    </source>
</evidence>
<dbReference type="InterPro" id="IPR037923">
    <property type="entry name" value="HTH-like"/>
</dbReference>
<dbReference type="Pfam" id="PF12833">
    <property type="entry name" value="HTH_18"/>
    <property type="match status" value="1"/>
</dbReference>
<accession>A0ABW0M1E6</accession>
<dbReference type="EMBL" id="JBHSMH010000068">
    <property type="protein sequence ID" value="MFC5470626.1"/>
    <property type="molecule type" value="Genomic_DNA"/>
</dbReference>
<name>A0ABW0M1E6_9BACL</name>
<evidence type="ECO:0000256" key="1">
    <source>
        <dbReference type="ARBA" id="ARBA00023015"/>
    </source>
</evidence>
<protein>
    <submittedName>
        <fullName evidence="5">Helix-turn-helix domain-containing protein</fullName>
    </submittedName>
</protein>
<keyword evidence="1" id="KW-0805">Transcription regulation</keyword>
<dbReference type="PROSITE" id="PS01124">
    <property type="entry name" value="HTH_ARAC_FAMILY_2"/>
    <property type="match status" value="1"/>
</dbReference>
<organism evidence="5 6">
    <name type="scientific">Cohnella suwonensis</name>
    <dbReference type="NCBI Taxonomy" id="696072"/>
    <lineage>
        <taxon>Bacteria</taxon>
        <taxon>Bacillati</taxon>
        <taxon>Bacillota</taxon>
        <taxon>Bacilli</taxon>
        <taxon>Bacillales</taxon>
        <taxon>Paenibacillaceae</taxon>
        <taxon>Cohnella</taxon>
    </lineage>
</organism>
<dbReference type="InterPro" id="IPR009057">
    <property type="entry name" value="Homeodomain-like_sf"/>
</dbReference>
<gene>
    <name evidence="5" type="ORF">ACFPPD_18185</name>
</gene>
<keyword evidence="3" id="KW-0804">Transcription</keyword>
<dbReference type="Gene3D" id="1.10.10.60">
    <property type="entry name" value="Homeodomain-like"/>
    <property type="match status" value="2"/>
</dbReference>
<dbReference type="Gene3D" id="2.60.120.280">
    <property type="entry name" value="Regulatory protein AraC"/>
    <property type="match status" value="1"/>
</dbReference>
<dbReference type="InterPro" id="IPR018060">
    <property type="entry name" value="HTH_AraC"/>
</dbReference>
<keyword evidence="2" id="KW-0238">DNA-binding</keyword>
<dbReference type="PANTHER" id="PTHR43280:SF2">
    <property type="entry name" value="HTH-TYPE TRANSCRIPTIONAL REGULATOR EXSA"/>
    <property type="match status" value="1"/>
</dbReference>
<keyword evidence="6" id="KW-1185">Reference proteome</keyword>
<evidence type="ECO:0000313" key="5">
    <source>
        <dbReference type="EMBL" id="MFC5470626.1"/>
    </source>
</evidence>
<dbReference type="InterPro" id="IPR003313">
    <property type="entry name" value="AraC-bd"/>
</dbReference>
<dbReference type="SMART" id="SM00342">
    <property type="entry name" value="HTH_ARAC"/>
    <property type="match status" value="1"/>
</dbReference>
<dbReference type="Pfam" id="PF02311">
    <property type="entry name" value="AraC_binding"/>
    <property type="match status" value="1"/>
</dbReference>
<evidence type="ECO:0000313" key="6">
    <source>
        <dbReference type="Proteomes" id="UP001596105"/>
    </source>
</evidence>
<dbReference type="SUPFAM" id="SSF51215">
    <property type="entry name" value="Regulatory protein AraC"/>
    <property type="match status" value="1"/>
</dbReference>
<proteinExistence type="predicted"/>
<dbReference type="SUPFAM" id="SSF46689">
    <property type="entry name" value="Homeodomain-like"/>
    <property type="match status" value="2"/>
</dbReference>
<evidence type="ECO:0000256" key="2">
    <source>
        <dbReference type="ARBA" id="ARBA00023125"/>
    </source>
</evidence>
<dbReference type="PANTHER" id="PTHR43280">
    <property type="entry name" value="ARAC-FAMILY TRANSCRIPTIONAL REGULATOR"/>
    <property type="match status" value="1"/>
</dbReference>
<comment type="caution">
    <text evidence="5">The sequence shown here is derived from an EMBL/GenBank/DDBJ whole genome shotgun (WGS) entry which is preliminary data.</text>
</comment>
<dbReference type="RefSeq" id="WP_209751420.1">
    <property type="nucleotide sequence ID" value="NZ_JBHSMH010000068.1"/>
</dbReference>
<reference evidence="6" key="1">
    <citation type="journal article" date="2019" name="Int. J. Syst. Evol. Microbiol.">
        <title>The Global Catalogue of Microorganisms (GCM) 10K type strain sequencing project: providing services to taxonomists for standard genome sequencing and annotation.</title>
        <authorList>
            <consortium name="The Broad Institute Genomics Platform"/>
            <consortium name="The Broad Institute Genome Sequencing Center for Infectious Disease"/>
            <person name="Wu L."/>
            <person name="Ma J."/>
        </authorList>
    </citation>
    <scope>NUCLEOTIDE SEQUENCE [LARGE SCALE GENOMIC DNA]</scope>
    <source>
        <strain evidence="6">CCUG 57113</strain>
    </source>
</reference>
<feature type="domain" description="HTH araC/xylS-type" evidence="4">
    <location>
        <begin position="165"/>
        <end position="263"/>
    </location>
</feature>
<evidence type="ECO:0000256" key="3">
    <source>
        <dbReference type="ARBA" id="ARBA00023163"/>
    </source>
</evidence>
<dbReference type="Proteomes" id="UP001596105">
    <property type="component" value="Unassembled WGS sequence"/>
</dbReference>